<dbReference type="HOGENOM" id="CLU_2623612_0_0_1"/>
<organism evidence="1 2">
    <name type="scientific">Stachybotrys chartarum (strain CBS 109288 / IBT 7711)</name>
    <name type="common">Toxic black mold</name>
    <name type="synonym">Stilbospora chartarum</name>
    <dbReference type="NCBI Taxonomy" id="1280523"/>
    <lineage>
        <taxon>Eukaryota</taxon>
        <taxon>Fungi</taxon>
        <taxon>Dikarya</taxon>
        <taxon>Ascomycota</taxon>
        <taxon>Pezizomycotina</taxon>
        <taxon>Sordariomycetes</taxon>
        <taxon>Hypocreomycetidae</taxon>
        <taxon>Hypocreales</taxon>
        <taxon>Stachybotryaceae</taxon>
        <taxon>Stachybotrys</taxon>
    </lineage>
</organism>
<reference evidence="1 2" key="1">
    <citation type="journal article" date="2014" name="BMC Genomics">
        <title>Comparative genome sequencing reveals chemotype-specific gene clusters in the toxigenic black mold Stachybotrys.</title>
        <authorList>
            <person name="Semeiks J."/>
            <person name="Borek D."/>
            <person name="Otwinowski Z."/>
            <person name="Grishin N.V."/>
        </authorList>
    </citation>
    <scope>NUCLEOTIDE SEQUENCE [LARGE SCALE GENOMIC DNA]</scope>
    <source>
        <strain evidence="2">CBS 109288 / IBT 7711</strain>
    </source>
</reference>
<sequence>MQLLANVPLVDMDGEKDDESIAIEHFNRYGDQLQPILTASKYQTLARSSRHIPMRRVIRTTGCTISSFMNFVFQEESI</sequence>
<keyword evidence="2" id="KW-1185">Reference proteome</keyword>
<proteinExistence type="predicted"/>
<gene>
    <name evidence="1" type="ORF">S7711_08573</name>
</gene>
<dbReference type="AlphaFoldDB" id="A0A084AJG1"/>
<protein>
    <submittedName>
        <fullName evidence="1">Uncharacterized protein</fullName>
    </submittedName>
</protein>
<dbReference type="EMBL" id="KL648704">
    <property type="protein sequence ID" value="KEY65440.1"/>
    <property type="molecule type" value="Genomic_DNA"/>
</dbReference>
<accession>A0A084AJG1</accession>
<dbReference type="Proteomes" id="UP000028045">
    <property type="component" value="Unassembled WGS sequence"/>
</dbReference>
<evidence type="ECO:0000313" key="2">
    <source>
        <dbReference type="Proteomes" id="UP000028045"/>
    </source>
</evidence>
<evidence type="ECO:0000313" key="1">
    <source>
        <dbReference type="EMBL" id="KEY65440.1"/>
    </source>
</evidence>
<name>A0A084AJG1_STACB</name>